<keyword evidence="1" id="KW-0472">Membrane</keyword>
<reference evidence="2 3" key="1">
    <citation type="submission" date="2017-10" db="EMBL/GenBank/DDBJ databases">
        <title>Comparative genomics in systemic dimorphic fungi from Ajellomycetaceae.</title>
        <authorList>
            <person name="Munoz J.F."/>
            <person name="Mcewen J.G."/>
            <person name="Clay O.K."/>
            <person name="Cuomo C.A."/>
        </authorList>
    </citation>
    <scope>NUCLEOTIDE SEQUENCE [LARGE SCALE GENOMIC DNA]</scope>
    <source>
        <strain evidence="2 3">UAMH5409</strain>
    </source>
</reference>
<name>A0A2B7X9B9_9EURO</name>
<evidence type="ECO:0000313" key="3">
    <source>
        <dbReference type="Proteomes" id="UP000223968"/>
    </source>
</evidence>
<proteinExistence type="predicted"/>
<gene>
    <name evidence="2" type="ORF">AJ79_06806</name>
</gene>
<keyword evidence="1" id="KW-1133">Transmembrane helix</keyword>
<dbReference type="AlphaFoldDB" id="A0A2B7X9B9"/>
<dbReference type="STRING" id="1447875.A0A2B7X9B9"/>
<dbReference type="OrthoDB" id="5593235at2759"/>
<dbReference type="EMBL" id="PDNB01000125">
    <property type="protein sequence ID" value="PGH05499.1"/>
    <property type="molecule type" value="Genomic_DNA"/>
</dbReference>
<organism evidence="2 3">
    <name type="scientific">Helicocarpus griseus UAMH5409</name>
    <dbReference type="NCBI Taxonomy" id="1447875"/>
    <lineage>
        <taxon>Eukaryota</taxon>
        <taxon>Fungi</taxon>
        <taxon>Dikarya</taxon>
        <taxon>Ascomycota</taxon>
        <taxon>Pezizomycotina</taxon>
        <taxon>Eurotiomycetes</taxon>
        <taxon>Eurotiomycetidae</taxon>
        <taxon>Onygenales</taxon>
        <taxon>Ajellomycetaceae</taxon>
        <taxon>Helicocarpus</taxon>
    </lineage>
</organism>
<keyword evidence="3" id="KW-1185">Reference proteome</keyword>
<evidence type="ECO:0000256" key="1">
    <source>
        <dbReference type="SAM" id="Phobius"/>
    </source>
</evidence>
<sequence>MSDSPRSLPAGWLAVSVFSSRGLKVGIFAFVSLSLVCFAAFYNPTVFRRPVSPSSYSPWNINSTQLAGENENLTQNHTPAAFSKTSLTKPSNLKIVAVIFYGRPDRVEILDCYLKRNLAVNGGWVDEVYWAPNTKSQDDLDWLDKLVPTSSQYKKLPIDTQKEGYARIWDNAITEPDTLYIKIDDDIVYIDDNAIPKMVSLKLEQDHSFVVSANVVNGAPLSYHHFRTGAIRPYLPEMIKPNSTDDGNVTSVQTPPWRASQLPSWEGPSDFEFPLGVGTSPYPNHRWLPLRDGNRSSIYRTPIQHAPCSPWGETYGKWSLAAQQHFSFFESLEKNETDVYDFARSGIWDMGFERISINFIAIWGRDVIDHLPLNDDEAMLTKSIPRQLSRPVLVATGALASHYSFTSQVNDLRETDILSRYRAYANELICPGTLF</sequence>
<protein>
    <submittedName>
        <fullName evidence="2">Uncharacterized protein</fullName>
    </submittedName>
</protein>
<evidence type="ECO:0000313" key="2">
    <source>
        <dbReference type="EMBL" id="PGH05499.1"/>
    </source>
</evidence>
<accession>A0A2B7X9B9</accession>
<keyword evidence="1" id="KW-0812">Transmembrane</keyword>
<feature type="transmembrane region" description="Helical" evidence="1">
    <location>
        <begin position="21"/>
        <end position="42"/>
    </location>
</feature>
<dbReference type="Proteomes" id="UP000223968">
    <property type="component" value="Unassembled WGS sequence"/>
</dbReference>
<comment type="caution">
    <text evidence="2">The sequence shown here is derived from an EMBL/GenBank/DDBJ whole genome shotgun (WGS) entry which is preliminary data.</text>
</comment>